<dbReference type="InterPro" id="IPR001478">
    <property type="entry name" value="PDZ"/>
</dbReference>
<evidence type="ECO:0000259" key="2">
    <source>
        <dbReference type="PROSITE" id="PS50106"/>
    </source>
</evidence>
<feature type="domain" description="RUN" evidence="3">
    <location>
        <begin position="27"/>
        <end position="164"/>
    </location>
</feature>
<dbReference type="PROSITE" id="PS50106">
    <property type="entry name" value="PDZ"/>
    <property type="match status" value="1"/>
</dbReference>
<dbReference type="Pfam" id="PF00640">
    <property type="entry name" value="PID"/>
    <property type="match status" value="1"/>
</dbReference>
<evidence type="ECO:0000259" key="3">
    <source>
        <dbReference type="PROSITE" id="PS50826"/>
    </source>
</evidence>
<dbReference type="PANTHER" id="PTHR46753:SF3">
    <property type="entry name" value="PDZ DOMAIN-CONTAINING PROTEIN"/>
    <property type="match status" value="1"/>
</dbReference>
<name>A0AAV7B1L3_ENGPU</name>
<dbReference type="InterPro" id="IPR037213">
    <property type="entry name" value="Run_dom_sf"/>
</dbReference>
<dbReference type="Gene3D" id="1.20.58.900">
    <property type="match status" value="1"/>
</dbReference>
<evidence type="ECO:0008006" key="6">
    <source>
        <dbReference type="Google" id="ProtNLM"/>
    </source>
</evidence>
<evidence type="ECO:0000259" key="1">
    <source>
        <dbReference type="PROSITE" id="PS01179"/>
    </source>
</evidence>
<dbReference type="SMART" id="SM00228">
    <property type="entry name" value="PDZ"/>
    <property type="match status" value="1"/>
</dbReference>
<dbReference type="CDD" id="cd17682">
    <property type="entry name" value="RUN_RUFY4_like"/>
    <property type="match status" value="1"/>
</dbReference>
<dbReference type="Proteomes" id="UP000824782">
    <property type="component" value="Unassembled WGS sequence"/>
</dbReference>
<protein>
    <recommendedName>
        <fullName evidence="6">RUN domain-containing protein</fullName>
    </recommendedName>
</protein>
<dbReference type="InterPro" id="IPR011993">
    <property type="entry name" value="PH-like_dom_sf"/>
</dbReference>
<feature type="domain" description="PID" evidence="1">
    <location>
        <begin position="305"/>
        <end position="422"/>
    </location>
</feature>
<keyword evidence="5" id="KW-1185">Reference proteome</keyword>
<comment type="caution">
    <text evidence="4">The sequence shown here is derived from an EMBL/GenBank/DDBJ whole genome shotgun (WGS) entry which is preliminary data.</text>
</comment>
<dbReference type="SUPFAM" id="SSF50729">
    <property type="entry name" value="PH domain-like"/>
    <property type="match status" value="1"/>
</dbReference>
<dbReference type="PROSITE" id="PS01179">
    <property type="entry name" value="PID"/>
    <property type="match status" value="1"/>
</dbReference>
<gene>
    <name evidence="4" type="ORF">GDO81_012954</name>
</gene>
<dbReference type="PROSITE" id="PS50826">
    <property type="entry name" value="RUN"/>
    <property type="match status" value="1"/>
</dbReference>
<dbReference type="AlphaFoldDB" id="A0AAV7B1L3"/>
<dbReference type="InterPro" id="IPR006020">
    <property type="entry name" value="PTB/PI_dom"/>
</dbReference>
<sequence length="429" mass="48764">MAGKEPLLGTLKACVLGLQSVGTDPIQDDSPHITPLCDTIEMILRKGLKSGVLGLKRRDYWHWIEELPQHDTCGRLPHISVMIEKTLACPKTLTAQGRGRYFLRMALSRKALAATLQHLQHTHRLLEWYDPFFSVLGNEEHMEPFLSLLMVISQSTFNLDLQNSSFLDESWLLPVCATYQTVPCRELGMVLRYLEGRVFVIQVLPDSQTEVDEVVLAGDIIDEINGVSLRNAYNGQAGTVLSKLKGEPLIFQIIRWRWKDGEVFRPLIPYLKGVKERVPDFQLQQNPRSLENSQERPQQDGRLLYSALYLGQTDVGLFGGKEILDVGITKVRKQNRLPKAVLLDIKETEVAVNDKESSEVLFHYSYPEISSIGRRLDNRKVFALCAIAKDKAHDMPSFDCFVFEAPSNKECEEIIKRIAAGFKHTEWFV</sequence>
<feature type="domain" description="PDZ" evidence="2">
    <location>
        <begin position="186"/>
        <end position="241"/>
    </location>
</feature>
<accession>A0AAV7B1L3</accession>
<dbReference type="Gene3D" id="2.30.42.10">
    <property type="match status" value="1"/>
</dbReference>
<dbReference type="SUPFAM" id="SSF50156">
    <property type="entry name" value="PDZ domain-like"/>
    <property type="match status" value="1"/>
</dbReference>
<dbReference type="InterPro" id="IPR036034">
    <property type="entry name" value="PDZ_sf"/>
</dbReference>
<evidence type="ECO:0000313" key="5">
    <source>
        <dbReference type="Proteomes" id="UP000824782"/>
    </source>
</evidence>
<proteinExistence type="predicted"/>
<dbReference type="SUPFAM" id="SSF140741">
    <property type="entry name" value="RUN domain-like"/>
    <property type="match status" value="1"/>
</dbReference>
<dbReference type="Gene3D" id="2.30.29.30">
    <property type="entry name" value="Pleckstrin-homology domain (PH domain)/Phosphotyrosine-binding domain (PTB)"/>
    <property type="match status" value="1"/>
</dbReference>
<organism evidence="4 5">
    <name type="scientific">Engystomops pustulosus</name>
    <name type="common">Tungara frog</name>
    <name type="synonym">Physalaemus pustulosus</name>
    <dbReference type="NCBI Taxonomy" id="76066"/>
    <lineage>
        <taxon>Eukaryota</taxon>
        <taxon>Metazoa</taxon>
        <taxon>Chordata</taxon>
        <taxon>Craniata</taxon>
        <taxon>Vertebrata</taxon>
        <taxon>Euteleostomi</taxon>
        <taxon>Amphibia</taxon>
        <taxon>Batrachia</taxon>
        <taxon>Anura</taxon>
        <taxon>Neobatrachia</taxon>
        <taxon>Hyloidea</taxon>
        <taxon>Leptodactylidae</taxon>
        <taxon>Leiuperinae</taxon>
        <taxon>Engystomops</taxon>
    </lineage>
</organism>
<dbReference type="PANTHER" id="PTHR46753">
    <property type="entry name" value="FYVE AND COILED-COIL DOMAIN-CONTAINING PROTEIN 1"/>
    <property type="match status" value="1"/>
</dbReference>
<dbReference type="InterPro" id="IPR004012">
    <property type="entry name" value="Run_dom"/>
</dbReference>
<reference evidence="4" key="1">
    <citation type="thesis" date="2020" institute="ProQuest LLC" country="789 East Eisenhower Parkway, Ann Arbor, MI, USA">
        <title>Comparative Genomics and Chromosome Evolution.</title>
        <authorList>
            <person name="Mudd A.B."/>
        </authorList>
    </citation>
    <scope>NUCLEOTIDE SEQUENCE</scope>
    <source>
        <strain evidence="4">237g6f4</strain>
        <tissue evidence="4">Blood</tissue>
    </source>
</reference>
<dbReference type="EMBL" id="WNYA01000006">
    <property type="protein sequence ID" value="KAG8565710.1"/>
    <property type="molecule type" value="Genomic_DNA"/>
</dbReference>
<evidence type="ECO:0000313" key="4">
    <source>
        <dbReference type="EMBL" id="KAG8565710.1"/>
    </source>
</evidence>
<dbReference type="Pfam" id="PF02759">
    <property type="entry name" value="RUN"/>
    <property type="match status" value="1"/>
</dbReference>